<dbReference type="InParanoid" id="A0A5N4A6C5"/>
<protein>
    <submittedName>
        <fullName evidence="1">Uncharacterized protein</fullName>
    </submittedName>
</protein>
<organism evidence="1 2">
    <name type="scientific">Photinus pyralis</name>
    <name type="common">Common eastern firefly</name>
    <name type="synonym">Lampyris pyralis</name>
    <dbReference type="NCBI Taxonomy" id="7054"/>
    <lineage>
        <taxon>Eukaryota</taxon>
        <taxon>Metazoa</taxon>
        <taxon>Ecdysozoa</taxon>
        <taxon>Arthropoda</taxon>
        <taxon>Hexapoda</taxon>
        <taxon>Insecta</taxon>
        <taxon>Pterygota</taxon>
        <taxon>Neoptera</taxon>
        <taxon>Endopterygota</taxon>
        <taxon>Coleoptera</taxon>
        <taxon>Polyphaga</taxon>
        <taxon>Elateriformia</taxon>
        <taxon>Elateroidea</taxon>
        <taxon>Lampyridae</taxon>
        <taxon>Lampyrinae</taxon>
        <taxon>Photinus</taxon>
    </lineage>
</organism>
<keyword evidence="2" id="KW-1185">Reference proteome</keyword>
<dbReference type="EMBL" id="VVIM01000009">
    <property type="protein sequence ID" value="KAB0792880.1"/>
    <property type="molecule type" value="Genomic_DNA"/>
</dbReference>
<name>A0A5N4A6C5_PHOPY</name>
<proteinExistence type="predicted"/>
<gene>
    <name evidence="1" type="ORF">PPYR_12500</name>
</gene>
<dbReference type="PANTHER" id="PTHR46409">
    <property type="entry name" value="HTH PSQ-TYPE DOMAIN-CONTAINING PROTEIN"/>
    <property type="match status" value="1"/>
</dbReference>
<sequence>MVEFSRFFPKNVLKIIDPVIERNAFFCHPENILLALLTDEDLTYKELGIRRVLKARNNYKPGIRLFTVPSINFKATHCSQLIFWDKVKLSEPPLTKNMELDLGKTVKFDFPPFPCHTHAVELWS</sequence>
<dbReference type="Proteomes" id="UP000327044">
    <property type="component" value="Unassembled WGS sequence"/>
</dbReference>
<dbReference type="PANTHER" id="PTHR46409:SF1">
    <property type="entry name" value="HTH PSQ-TYPE DOMAIN-CONTAINING PROTEIN"/>
    <property type="match status" value="1"/>
</dbReference>
<comment type="caution">
    <text evidence="1">The sequence shown here is derived from an EMBL/GenBank/DDBJ whole genome shotgun (WGS) entry which is preliminary data.</text>
</comment>
<dbReference type="AlphaFoldDB" id="A0A5N4A6C5"/>
<evidence type="ECO:0000313" key="2">
    <source>
        <dbReference type="Proteomes" id="UP000327044"/>
    </source>
</evidence>
<reference evidence="1 2" key="1">
    <citation type="journal article" date="2018" name="Elife">
        <title>Firefly genomes illuminate parallel origins of bioluminescence in beetles.</title>
        <authorList>
            <person name="Fallon T.R."/>
            <person name="Lower S.E."/>
            <person name="Chang C.H."/>
            <person name="Bessho-Uehara M."/>
            <person name="Martin G.J."/>
            <person name="Bewick A.J."/>
            <person name="Behringer M."/>
            <person name="Debat H.J."/>
            <person name="Wong I."/>
            <person name="Day J.C."/>
            <person name="Suvorov A."/>
            <person name="Silva C.J."/>
            <person name="Stanger-Hall K.F."/>
            <person name="Hall D.W."/>
            <person name="Schmitz R.J."/>
            <person name="Nelson D.R."/>
            <person name="Lewis S.M."/>
            <person name="Shigenobu S."/>
            <person name="Bybee S.M."/>
            <person name="Larracuente A.M."/>
            <person name="Oba Y."/>
            <person name="Weng J.K."/>
        </authorList>
    </citation>
    <scope>NUCLEOTIDE SEQUENCE [LARGE SCALE GENOMIC DNA]</scope>
    <source>
        <strain evidence="1">1611_PpyrPB1</strain>
        <tissue evidence="1">Whole body</tissue>
    </source>
</reference>
<accession>A0A5N4A6C5</accession>
<evidence type="ECO:0000313" key="1">
    <source>
        <dbReference type="EMBL" id="KAB0792880.1"/>
    </source>
</evidence>